<dbReference type="PANTHER" id="PTHR47234:SF2">
    <property type="entry name" value="TONB-DEPENDENT RECEPTOR"/>
    <property type="match status" value="1"/>
</dbReference>
<evidence type="ECO:0000313" key="14">
    <source>
        <dbReference type="Proteomes" id="UP000318509"/>
    </source>
</evidence>
<keyword evidence="7 8" id="KW-0998">Cell outer membrane</keyword>
<dbReference type="SUPFAM" id="SSF56935">
    <property type="entry name" value="Porins"/>
    <property type="match status" value="1"/>
</dbReference>
<gene>
    <name evidence="13" type="ORF">E6H00_00025</name>
</gene>
<feature type="domain" description="TonB-dependent receptor-like beta-barrel" evidence="11">
    <location>
        <begin position="430"/>
        <end position="948"/>
    </location>
</feature>
<dbReference type="InterPro" id="IPR012910">
    <property type="entry name" value="Plug_dom"/>
</dbReference>
<feature type="chain" id="PRO_5022165064" evidence="10">
    <location>
        <begin position="30"/>
        <end position="984"/>
    </location>
</feature>
<evidence type="ECO:0000256" key="5">
    <source>
        <dbReference type="ARBA" id="ARBA00023077"/>
    </source>
</evidence>
<keyword evidence="3 8" id="KW-1134">Transmembrane beta strand</keyword>
<evidence type="ECO:0000256" key="1">
    <source>
        <dbReference type="ARBA" id="ARBA00004571"/>
    </source>
</evidence>
<reference evidence="13 14" key="1">
    <citation type="journal article" date="2019" name="Nat. Microbiol.">
        <title>Mediterranean grassland soil C-N compound turnover is dependent on rainfall and depth, and is mediated by genomically divergent microorganisms.</title>
        <authorList>
            <person name="Diamond S."/>
            <person name="Andeer P.F."/>
            <person name="Li Z."/>
            <person name="Crits-Christoph A."/>
            <person name="Burstein D."/>
            <person name="Anantharaman K."/>
            <person name="Lane K.R."/>
            <person name="Thomas B.C."/>
            <person name="Pan C."/>
            <person name="Northen T.R."/>
            <person name="Banfield J.F."/>
        </authorList>
    </citation>
    <scope>NUCLEOTIDE SEQUENCE [LARGE SCALE GENOMIC DNA]</scope>
    <source>
        <strain evidence="13">NP_3</strain>
    </source>
</reference>
<evidence type="ECO:0000256" key="3">
    <source>
        <dbReference type="ARBA" id="ARBA00022452"/>
    </source>
</evidence>
<keyword evidence="4 8" id="KW-0812">Transmembrane</keyword>
<dbReference type="InterPro" id="IPR000531">
    <property type="entry name" value="Beta-barrel_TonB"/>
</dbReference>
<comment type="similarity">
    <text evidence="8 9">Belongs to the TonB-dependent receptor family.</text>
</comment>
<dbReference type="EMBL" id="VBAK01000002">
    <property type="protein sequence ID" value="TMI94285.1"/>
    <property type="molecule type" value="Genomic_DNA"/>
</dbReference>
<dbReference type="PANTHER" id="PTHR47234">
    <property type="match status" value="1"/>
</dbReference>
<dbReference type="GO" id="GO:0009279">
    <property type="term" value="C:cell outer membrane"/>
    <property type="evidence" value="ECO:0007669"/>
    <property type="project" value="UniProtKB-SubCell"/>
</dbReference>
<comment type="subcellular location">
    <subcellularLocation>
        <location evidence="1 8">Cell outer membrane</location>
        <topology evidence="1 8">Multi-pass membrane protein</topology>
    </subcellularLocation>
</comment>
<dbReference type="PROSITE" id="PS52016">
    <property type="entry name" value="TONB_DEPENDENT_REC_3"/>
    <property type="match status" value="1"/>
</dbReference>
<evidence type="ECO:0000313" key="13">
    <source>
        <dbReference type="EMBL" id="TMI94285.1"/>
    </source>
</evidence>
<keyword evidence="5 9" id="KW-0798">TonB box</keyword>
<organism evidence="13 14">
    <name type="scientific">Candidatus Segetimicrobium genomatis</name>
    <dbReference type="NCBI Taxonomy" id="2569760"/>
    <lineage>
        <taxon>Bacteria</taxon>
        <taxon>Bacillati</taxon>
        <taxon>Candidatus Sysuimicrobiota</taxon>
        <taxon>Candidatus Sysuimicrobiia</taxon>
        <taxon>Candidatus Sysuimicrobiales</taxon>
        <taxon>Candidatus Segetimicrobiaceae</taxon>
        <taxon>Candidatus Segetimicrobium</taxon>
    </lineage>
</organism>
<protein>
    <submittedName>
        <fullName evidence="13">TonB-dependent receptor</fullName>
    </submittedName>
</protein>
<dbReference type="InterPro" id="IPR037066">
    <property type="entry name" value="Plug_dom_sf"/>
</dbReference>
<dbReference type="InterPro" id="IPR036942">
    <property type="entry name" value="Beta-barrel_TonB_sf"/>
</dbReference>
<dbReference type="Pfam" id="PF07715">
    <property type="entry name" value="Plug"/>
    <property type="match status" value="1"/>
</dbReference>
<dbReference type="Gene3D" id="2.170.130.10">
    <property type="entry name" value="TonB-dependent receptor, plug domain"/>
    <property type="match status" value="1"/>
</dbReference>
<dbReference type="Gene3D" id="2.40.170.20">
    <property type="entry name" value="TonB-dependent receptor, beta-barrel domain"/>
    <property type="match status" value="1"/>
</dbReference>
<evidence type="ECO:0000259" key="12">
    <source>
        <dbReference type="Pfam" id="PF07715"/>
    </source>
</evidence>
<name>A0A537KEX1_9BACT</name>
<comment type="caution">
    <text evidence="13">The sequence shown here is derived from an EMBL/GenBank/DDBJ whole genome shotgun (WGS) entry which is preliminary data.</text>
</comment>
<accession>A0A537KEX1</accession>
<evidence type="ECO:0000256" key="10">
    <source>
        <dbReference type="SAM" id="SignalP"/>
    </source>
</evidence>
<dbReference type="Proteomes" id="UP000318509">
    <property type="component" value="Unassembled WGS sequence"/>
</dbReference>
<evidence type="ECO:0000256" key="7">
    <source>
        <dbReference type="ARBA" id="ARBA00023237"/>
    </source>
</evidence>
<evidence type="ECO:0000256" key="8">
    <source>
        <dbReference type="PROSITE-ProRule" id="PRU01360"/>
    </source>
</evidence>
<keyword evidence="13" id="KW-0675">Receptor</keyword>
<keyword evidence="6 8" id="KW-0472">Membrane</keyword>
<feature type="signal peptide" evidence="10">
    <location>
        <begin position="1"/>
        <end position="29"/>
    </location>
</feature>
<dbReference type="Pfam" id="PF00593">
    <property type="entry name" value="TonB_dep_Rec_b-barrel"/>
    <property type="match status" value="1"/>
</dbReference>
<evidence type="ECO:0000259" key="11">
    <source>
        <dbReference type="Pfam" id="PF00593"/>
    </source>
</evidence>
<evidence type="ECO:0000256" key="6">
    <source>
        <dbReference type="ARBA" id="ARBA00023136"/>
    </source>
</evidence>
<keyword evidence="2 8" id="KW-0813">Transport</keyword>
<evidence type="ECO:0000256" key="2">
    <source>
        <dbReference type="ARBA" id="ARBA00022448"/>
    </source>
</evidence>
<dbReference type="AlphaFoldDB" id="A0A537KEX1"/>
<keyword evidence="10" id="KW-0732">Signal</keyword>
<proteinExistence type="inferred from homology"/>
<dbReference type="InterPro" id="IPR039426">
    <property type="entry name" value="TonB-dep_rcpt-like"/>
</dbReference>
<sequence length="984" mass="103656">MPSPFARSRQIMLAVETALAGAAAGAALAQQAPPAQPAQPPQLQEVVVTGSRILQNVAQSTQPLSVISSDQIEKTGLASVGDLLQQLTTGGKALNQKFNSSGNFGYPPDGGGIGAGSSQVDLRNLDSKRTLVMVDGLRWVNESSASGVSGSADLNTIPLAIIDHIEVLEDGASSIYGSDAIAGVVNIITRKKFEGIEANAYTGDFSKGGRTTEASLSAGGSSGKFTGVFVASFYNQDQISSGKWGQSAFPEPNAGLAAGSSGTPQGRFRFCDPSLPAGSYGACGTSNFNVTLDNGTTAPVWSNMWPANATSNGTYHHFTNADRFNYAPYNLLLTPSQRKALWTGLTYDASDDVQLYAKGLFNTRSSTNQAAPEPIFVGPVAGTGGIADSINVSHLNPFNPFGIDLCAVASPTCGNGTANFVGVTRRPLEGGPRIFDQDVDTWYFSVGFKGTLHLLDGFSWDVNYVDTDNKATQQFTGGYNVAKLGIALGDPAICAKVPGCTPLDLFGGQGRPITQQMLNYILAPQLDASDQKLKLLSANITGTIFHIQDRAAGIAVGAEHRLYDGIFNPDPLRQTGESQDSLAFPVSSSYHVNEAYAEFSVPILKSLGASAAVRYSDYSTFGNTTTYKGGLRWQPVEDVAVRGTYSTGFRAPNLGELYGLTQFGATLVDPCGPTGGTVQAQFVAGCRAQGVVVGPGFVQANTQITTFTGGNASLRPEKSDSYTAGIVYRPSWLAGRAGTDHLNLEATYYNHKIKGAIQAEDIQALLKACLLAGGTDPALCAPFSRIPNPAGGLGDLRPPKNFLQNLAQITTSGVDVKLTWLSEPVSFGHLSAALQATRVNDYSAVDTLGLVAQRTVGVEVDNSAIPPWRANAQLGWGAGGWEASWNLRFLSAVTELCSNASLTPVPGCSDAPGATHNLHSVLYHDVQLSWADPFKVTGLKLEAGVNNVFGTNPPLCFTCTLNGYDAGTYDLPGAFWDVRAIYKF</sequence>
<evidence type="ECO:0000256" key="4">
    <source>
        <dbReference type="ARBA" id="ARBA00022692"/>
    </source>
</evidence>
<evidence type="ECO:0000256" key="9">
    <source>
        <dbReference type="RuleBase" id="RU003357"/>
    </source>
</evidence>
<feature type="domain" description="TonB-dependent receptor plug" evidence="12">
    <location>
        <begin position="58"/>
        <end position="184"/>
    </location>
</feature>